<proteinExistence type="predicted"/>
<keyword evidence="1" id="KW-1133">Transmembrane helix</keyword>
<reference evidence="2" key="1">
    <citation type="submission" date="2015-07" db="EMBL/GenBank/DDBJ databases">
        <title>Adaptation to a free-living lifestyle via gene acquisitions in the diplomonad Trepomonas sp. PC1.</title>
        <authorList>
            <person name="Xu F."/>
            <person name="Jerlstrom-Hultqvist J."/>
            <person name="Kolisko M."/>
            <person name="Simpson A.G.B."/>
            <person name="Roger A.J."/>
            <person name="Svard S.G."/>
            <person name="Andersson J.O."/>
        </authorList>
    </citation>
    <scope>NUCLEOTIDE SEQUENCE</scope>
    <source>
        <strain evidence="2">PC1</strain>
    </source>
</reference>
<feature type="transmembrane region" description="Helical" evidence="1">
    <location>
        <begin position="168"/>
        <end position="191"/>
    </location>
</feature>
<feature type="transmembrane region" description="Helical" evidence="1">
    <location>
        <begin position="117"/>
        <end position="134"/>
    </location>
</feature>
<feature type="transmembrane region" description="Helical" evidence="1">
    <location>
        <begin position="64"/>
        <end position="84"/>
    </location>
</feature>
<gene>
    <name evidence="2" type="ORF">TPC1_12655</name>
</gene>
<sequence>KIPTKWYLSIQLLAIPALAIFLLIKKTVSPHNDLLQILVQYSMVTLLTQYAIFNVSMLRNSARFVLYLLMSFISFLFSTFFMAFFTSREYLFAAAPMRIFMSSLISMVTHFPGSTSFEESVIIVQLMLFMQMLSQQMVQIDLHYNTQTLNILLFENIENISSQSTKDYLFRFSVYFFLQLTTLSLLFLFVVKSTDFTNSEYQKPNFFQAFLNRLKFKQLFTLAGFVFLTNFIFAKRKDSNIFDISEFLNQILHLDNYNTVKRQISKYLVVTMVFFGLKFIAFQIFKKQINTNLYIAFARKSYHAYYYIIYIQTQEKYIFFTAITCIISLNCILESLRGLYSSIYFKATKQSVYDQKTMVSLTQIQMLISVPIAAAVTFCCSMPKICEFSGLISLVGDALAQIIPSIYIQLFEEGILQWGDLFQIKLMVVPIYCQGYPFPIQYNWEFPPTPNFKQIKFANNDLQLDLQANQLKSALRSRTIIGTFSNIVGQISFMKILSHKNGVWGAQTLSCFVAGLLEAVCVADNILIPLVLVLLMG</sequence>
<feature type="non-terminal residue" evidence="2">
    <location>
        <position position="537"/>
    </location>
</feature>
<protein>
    <submittedName>
        <fullName evidence="2">Transmembrane domain-containing protein</fullName>
    </submittedName>
</protein>
<keyword evidence="1 2" id="KW-0812">Transmembrane</keyword>
<accession>A0A146KG62</accession>
<feature type="transmembrane region" description="Helical" evidence="1">
    <location>
        <begin position="216"/>
        <end position="234"/>
    </location>
</feature>
<feature type="transmembrane region" description="Helical" evidence="1">
    <location>
        <begin position="267"/>
        <end position="285"/>
    </location>
</feature>
<organism evidence="2">
    <name type="scientific">Trepomonas sp. PC1</name>
    <dbReference type="NCBI Taxonomy" id="1076344"/>
    <lineage>
        <taxon>Eukaryota</taxon>
        <taxon>Metamonada</taxon>
        <taxon>Diplomonadida</taxon>
        <taxon>Hexamitidae</taxon>
        <taxon>Hexamitinae</taxon>
        <taxon>Trepomonas</taxon>
    </lineage>
</organism>
<name>A0A146KG62_9EUKA</name>
<feature type="non-terminal residue" evidence="2">
    <location>
        <position position="1"/>
    </location>
</feature>
<feature type="transmembrane region" description="Helical" evidence="1">
    <location>
        <begin position="357"/>
        <end position="378"/>
    </location>
</feature>
<evidence type="ECO:0000313" key="2">
    <source>
        <dbReference type="EMBL" id="JAP94625.1"/>
    </source>
</evidence>
<dbReference type="AlphaFoldDB" id="A0A146KG62"/>
<keyword evidence="1" id="KW-0472">Membrane</keyword>
<feature type="transmembrane region" description="Helical" evidence="1">
    <location>
        <begin position="6"/>
        <end position="23"/>
    </location>
</feature>
<feature type="transmembrane region" description="Helical" evidence="1">
    <location>
        <begin position="35"/>
        <end position="52"/>
    </location>
</feature>
<feature type="transmembrane region" description="Helical" evidence="1">
    <location>
        <begin position="317"/>
        <end position="336"/>
    </location>
</feature>
<dbReference type="EMBL" id="GDID01001981">
    <property type="protein sequence ID" value="JAP94625.1"/>
    <property type="molecule type" value="Transcribed_RNA"/>
</dbReference>
<evidence type="ECO:0000256" key="1">
    <source>
        <dbReference type="SAM" id="Phobius"/>
    </source>
</evidence>